<feature type="domain" description="Prolyl 4-hydroxylase alpha subunit Fe(2+) 2OG dioxygenase" evidence="3">
    <location>
        <begin position="46"/>
        <end position="124"/>
    </location>
</feature>
<reference evidence="4 5" key="1">
    <citation type="submission" date="2017-11" db="EMBL/GenBank/DDBJ databases">
        <title>Draft genome sequence of Mitsuaria sp. HWN-4.</title>
        <authorList>
            <person name="Gundlapally S.R."/>
        </authorList>
    </citation>
    <scope>NUCLEOTIDE SEQUENCE [LARGE SCALE GENOMIC DNA]</scope>
    <source>
        <strain evidence="4 5">HWN-4</strain>
    </source>
</reference>
<evidence type="ECO:0000259" key="3">
    <source>
        <dbReference type="Pfam" id="PF13640"/>
    </source>
</evidence>
<keyword evidence="2" id="KW-0408">Iron</keyword>
<organism evidence="4 5">
    <name type="scientific">Roseateles chitinivorans</name>
    <dbReference type="NCBI Taxonomy" id="2917965"/>
    <lineage>
        <taxon>Bacteria</taxon>
        <taxon>Pseudomonadati</taxon>
        <taxon>Pseudomonadota</taxon>
        <taxon>Betaproteobacteria</taxon>
        <taxon>Burkholderiales</taxon>
        <taxon>Sphaerotilaceae</taxon>
        <taxon>Roseateles</taxon>
    </lineage>
</organism>
<dbReference type="AlphaFoldDB" id="A0A2G9C7C8"/>
<accession>A0A2G9C7C8</accession>
<dbReference type="InterPro" id="IPR044862">
    <property type="entry name" value="Pro_4_hyd_alph_FE2OG_OXY"/>
</dbReference>
<dbReference type="Proteomes" id="UP000231501">
    <property type="component" value="Unassembled WGS sequence"/>
</dbReference>
<dbReference type="GO" id="GO:0046872">
    <property type="term" value="F:metal ion binding"/>
    <property type="evidence" value="ECO:0007669"/>
    <property type="project" value="UniProtKB-KW"/>
</dbReference>
<keyword evidence="5" id="KW-1185">Reference proteome</keyword>
<evidence type="ECO:0000313" key="5">
    <source>
        <dbReference type="Proteomes" id="UP000231501"/>
    </source>
</evidence>
<keyword evidence="1" id="KW-0479">Metal-binding</keyword>
<dbReference type="Pfam" id="PF13640">
    <property type="entry name" value="2OG-FeII_Oxy_3"/>
    <property type="match status" value="1"/>
</dbReference>
<protein>
    <recommendedName>
        <fullName evidence="3">Prolyl 4-hydroxylase alpha subunit Fe(2+) 2OG dioxygenase domain-containing protein</fullName>
    </recommendedName>
</protein>
<proteinExistence type="predicted"/>
<comment type="caution">
    <text evidence="4">The sequence shown here is derived from an EMBL/GenBank/DDBJ whole genome shotgun (WGS) entry which is preliminary data.</text>
</comment>
<name>A0A2G9C7C8_9BURK</name>
<dbReference type="EMBL" id="PEOG01000042">
    <property type="protein sequence ID" value="PIM52265.1"/>
    <property type="molecule type" value="Genomic_DNA"/>
</dbReference>
<dbReference type="PANTHER" id="PTHR10869">
    <property type="entry name" value="PROLYL 4-HYDROXYLASE ALPHA SUBUNIT"/>
    <property type="match status" value="1"/>
</dbReference>
<evidence type="ECO:0000313" key="4">
    <source>
        <dbReference type="EMBL" id="PIM52265.1"/>
    </source>
</evidence>
<dbReference type="OrthoDB" id="269774at2"/>
<dbReference type="PANTHER" id="PTHR10869:SF236">
    <property type="entry name" value="PROLYL 4-HYDROXYLASE ALPHA SUBUNIT DOMAIN-CONTAINING PROTEIN"/>
    <property type="match status" value="1"/>
</dbReference>
<dbReference type="Gene3D" id="2.60.120.620">
    <property type="entry name" value="q2cbj1_9rhob like domain"/>
    <property type="match status" value="1"/>
</dbReference>
<dbReference type="GO" id="GO:0004656">
    <property type="term" value="F:procollagen-proline 4-dioxygenase activity"/>
    <property type="evidence" value="ECO:0007669"/>
    <property type="project" value="TreeGrafter"/>
</dbReference>
<evidence type="ECO:0000256" key="2">
    <source>
        <dbReference type="ARBA" id="ARBA00023004"/>
    </source>
</evidence>
<sequence>MPKIRNNERAMFEDRSWVATLWERLSRAALPTVDGQVAVGLPKDLRFYKYLSGQRFKMHKDGPWKEGSLASRLTFLVYLNDGFVGGETAFREFNVVPATGTALLFIHETWHEGASVTEGIKYVLRSDVLYSHGVGALQV</sequence>
<dbReference type="InterPro" id="IPR045054">
    <property type="entry name" value="P4HA-like"/>
</dbReference>
<evidence type="ECO:0000256" key="1">
    <source>
        <dbReference type="ARBA" id="ARBA00022723"/>
    </source>
</evidence>
<gene>
    <name evidence="4" type="ORF">CS062_15600</name>
</gene>